<comment type="caution">
    <text evidence="1">The sequence shown here is derived from an EMBL/GenBank/DDBJ whole genome shotgun (WGS) entry which is preliminary data.</text>
</comment>
<gene>
    <name evidence="1" type="ORF">BV25DRAFT_1899163</name>
</gene>
<reference evidence="1" key="2">
    <citation type="journal article" date="2022" name="New Phytol.">
        <title>Evolutionary transition to the ectomycorrhizal habit in the genomes of a hyperdiverse lineage of mushroom-forming fungi.</title>
        <authorList>
            <person name="Looney B."/>
            <person name="Miyauchi S."/>
            <person name="Morin E."/>
            <person name="Drula E."/>
            <person name="Courty P.E."/>
            <person name="Kohler A."/>
            <person name="Kuo A."/>
            <person name="LaButti K."/>
            <person name="Pangilinan J."/>
            <person name="Lipzen A."/>
            <person name="Riley R."/>
            <person name="Andreopoulos W."/>
            <person name="He G."/>
            <person name="Johnson J."/>
            <person name="Nolan M."/>
            <person name="Tritt A."/>
            <person name="Barry K.W."/>
            <person name="Grigoriev I.V."/>
            <person name="Nagy L.G."/>
            <person name="Hibbett D."/>
            <person name="Henrissat B."/>
            <person name="Matheny P.B."/>
            <person name="Labbe J."/>
            <person name="Martin F.M."/>
        </authorList>
    </citation>
    <scope>NUCLEOTIDE SEQUENCE</scope>
    <source>
        <strain evidence="1">HHB10654</strain>
    </source>
</reference>
<accession>A0ACB8T471</accession>
<dbReference type="EMBL" id="MU277202">
    <property type="protein sequence ID" value="KAI0063530.1"/>
    <property type="molecule type" value="Genomic_DNA"/>
</dbReference>
<organism evidence="1 2">
    <name type="scientific">Artomyces pyxidatus</name>
    <dbReference type="NCBI Taxonomy" id="48021"/>
    <lineage>
        <taxon>Eukaryota</taxon>
        <taxon>Fungi</taxon>
        <taxon>Dikarya</taxon>
        <taxon>Basidiomycota</taxon>
        <taxon>Agaricomycotina</taxon>
        <taxon>Agaricomycetes</taxon>
        <taxon>Russulales</taxon>
        <taxon>Auriscalpiaceae</taxon>
        <taxon>Artomyces</taxon>
    </lineage>
</organism>
<reference evidence="1" key="1">
    <citation type="submission" date="2021-03" db="EMBL/GenBank/DDBJ databases">
        <authorList>
            <consortium name="DOE Joint Genome Institute"/>
            <person name="Ahrendt S."/>
            <person name="Looney B.P."/>
            <person name="Miyauchi S."/>
            <person name="Morin E."/>
            <person name="Drula E."/>
            <person name="Courty P.E."/>
            <person name="Chicoki N."/>
            <person name="Fauchery L."/>
            <person name="Kohler A."/>
            <person name="Kuo A."/>
            <person name="Labutti K."/>
            <person name="Pangilinan J."/>
            <person name="Lipzen A."/>
            <person name="Riley R."/>
            <person name="Andreopoulos W."/>
            <person name="He G."/>
            <person name="Johnson J."/>
            <person name="Barry K.W."/>
            <person name="Grigoriev I.V."/>
            <person name="Nagy L."/>
            <person name="Hibbett D."/>
            <person name="Henrissat B."/>
            <person name="Matheny P.B."/>
            <person name="Labbe J."/>
            <person name="Martin F."/>
        </authorList>
    </citation>
    <scope>NUCLEOTIDE SEQUENCE</scope>
    <source>
        <strain evidence="1">HHB10654</strain>
    </source>
</reference>
<sequence length="1250" mass="136787">MALRSPGKRYNGAAISNPHHLEYSKSSKARCHGAPCRGSNIELGDLRYGKASIGKFGPIVQWTHWGCVSPSQLSEMAGYGVDRITGFVNLRSEDQKKIRVALALKRVDPSDLPAAAQVLAVPSSSQTLPPSSQPPASSQPPLSQTVSSTPSVSGPSQKKRKAAFEAAMAASQPTPSQRMVRPAQPVGIRKINVPIGTTWEEGAEDDAPADEPLEELYCTMKSNVVGIQYYKGLVDVGQQVRLVREPQNKYDSNAIQVKNIGDQQVGHIPRNVASRLAPLLDQKRVTVEGTMNEGNLRGHAYSLSCTLKIYGPSDKRDQLEPLLIWATPGQRGFPKTTAPPSMSRGAPSSAAGIPYGASAGMSSAYVAGMSQVTPGSQYPASYAQAVSAYSASPSASSQTPVSRTPAQQEAIRKQQEALAKAAELRQILNSLEKVDDEGRRSSLLDTLCSTEDVLKLPVHPSPPGIASGELTVDLLKHQKQALQWCLEHETPKLPTKETDKPVQFWQYRKTGGKAYYYNIATKSPQEAPPVLGKGALCGDSMGLGKTLTMISLILATKTDNSPGYSRSTLIVVPLSVMSNWEKQIQDHCVPGTLKYRTYYGTTRSMSAADLQNYDVVITTYQTVTGEHENSLNSSGVGASTSKKRKKVESSLFGVKWKRVILDEGHNIRNPRTKMARGVCGLTAERRWVLTGTPIINSPQDLGSLLTFLQICRPLDNADLYKALVLRPLKTGDPSGAELLRALMAQICIRRTKEMQDSEGNYLVPLPPVEMTMVPVTLHPEARELYDKIEELSKQRIEGFIERNGGLGSVAVSTNALSMLTRLRQLALHPGLIPADYAEQLLHADDDDDAAIHITPEEKVRLQSVLFQAIEDNEECPICFNFLDDPRITACSHRFCLACITEVIARDPKCPMDRRRIGLGDLIEPPPPTLLTQAPVPTDDDEEDISDLRTGSSAKIDQLVHLLKLTPGSEKSLVFSQFTSFLDKIAEALDAEGIPYVRFDGKMSAKRRQETLEAFSVPLEGHEEPVAARNAADDAEEATLTGRSSRRRSSARDSSGDADMSFQDQSDGDDDFQPEVIEIDDDDGFLDDSEEDSIWSKRRPVKKSKAKGKGKAVAKTRFAARTSTATYRSASSGVNPKVMLISLKAGALGLNLTVANNVYLMDPWWQEGIESQAIDRCNRIGQKKPVHVFQLIAEDTVESKVIDIQEKKKTLIKEAFSSMKSKETPRQKKEARLQDLIQLFGIRRQAASQRG</sequence>
<proteinExistence type="predicted"/>
<keyword evidence="2" id="KW-1185">Reference proteome</keyword>
<evidence type="ECO:0000313" key="1">
    <source>
        <dbReference type="EMBL" id="KAI0063530.1"/>
    </source>
</evidence>
<name>A0ACB8T471_9AGAM</name>
<dbReference type="Proteomes" id="UP000814140">
    <property type="component" value="Unassembled WGS sequence"/>
</dbReference>
<protein>
    <submittedName>
        <fullName evidence="1">Uncharacterized protein</fullName>
    </submittedName>
</protein>
<evidence type="ECO:0000313" key="2">
    <source>
        <dbReference type="Proteomes" id="UP000814140"/>
    </source>
</evidence>